<name>S5T4S4_9GAMM</name>
<dbReference type="PATRIC" id="fig|1198232.3.peg.256"/>
<organism evidence="7 8">
    <name type="scientific">Cycloclasticus zancles 78-ME</name>
    <dbReference type="NCBI Taxonomy" id="1198232"/>
    <lineage>
        <taxon>Bacteria</taxon>
        <taxon>Pseudomonadati</taxon>
        <taxon>Pseudomonadota</taxon>
        <taxon>Gammaproteobacteria</taxon>
        <taxon>Thiotrichales</taxon>
        <taxon>Piscirickettsiaceae</taxon>
        <taxon>Cycloclasticus</taxon>
    </lineage>
</organism>
<dbReference type="Pfam" id="PF02900">
    <property type="entry name" value="LigB"/>
    <property type="match status" value="1"/>
</dbReference>
<feature type="domain" description="Extradiol ring-cleavage dioxygenase class III enzyme subunit B" evidence="6">
    <location>
        <begin position="9"/>
        <end position="254"/>
    </location>
</feature>
<accession>S5T4S4</accession>
<dbReference type="AlphaFoldDB" id="S5T4S4"/>
<dbReference type="InterPro" id="IPR004183">
    <property type="entry name" value="Xdiol_dOase_suB"/>
</dbReference>
<gene>
    <name evidence="7" type="ORF">CYCME_0252</name>
</gene>
<dbReference type="PIRSF" id="PIRSF006157">
    <property type="entry name" value="Doxgns_DODA"/>
    <property type="match status" value="1"/>
</dbReference>
<dbReference type="EMBL" id="CP005996">
    <property type="protein sequence ID" value="AGS38594.1"/>
    <property type="molecule type" value="Genomic_DNA"/>
</dbReference>
<dbReference type="eggNOG" id="COG3384">
    <property type="taxonomic scope" value="Bacteria"/>
</dbReference>
<keyword evidence="7" id="KW-0223">Dioxygenase</keyword>
<dbReference type="GO" id="GO:0008270">
    <property type="term" value="F:zinc ion binding"/>
    <property type="evidence" value="ECO:0007669"/>
    <property type="project" value="InterPro"/>
</dbReference>
<protein>
    <submittedName>
        <fullName evidence="7">Extradiol ring-cleavage dioxygenase class III protein, LigB superfamily</fullName>
    </submittedName>
</protein>
<reference evidence="8" key="2">
    <citation type="journal article" date="2016" name="Environ. Microbiol. Rep.">
        <title>Analysis of defence systems and a conjugative IncP-1 plasmid in the marine polyaromatic hydrocarbons-degrading bacterium Cycloclasticus sp. 78-ME.</title>
        <authorList>
            <person name="Yakimov M.M."/>
            <person name="Crisafi F."/>
            <person name="Messina E."/>
            <person name="Smedile F."/>
            <person name="Lopatina A."/>
            <person name="Denaro R."/>
            <person name="Pieper D.H."/>
            <person name="Golyshin P.N."/>
            <person name="Giuliano L."/>
        </authorList>
    </citation>
    <scope>NUCLEOTIDE SEQUENCE [LARGE SCALE GENOMIC DNA]</scope>
    <source>
        <strain evidence="8">78-ME</strain>
    </source>
</reference>
<keyword evidence="5" id="KW-0560">Oxidoreductase</keyword>
<evidence type="ECO:0000313" key="7">
    <source>
        <dbReference type="EMBL" id="AGS38594.1"/>
    </source>
</evidence>
<dbReference type="KEGG" id="cza:CYCME_0252"/>
<dbReference type="RefSeq" id="WP_020931897.1">
    <property type="nucleotide sequence ID" value="NC_021917.1"/>
</dbReference>
<keyword evidence="4" id="KW-0862">Zinc</keyword>
<dbReference type="HOGENOM" id="CLU_046582_2_1_6"/>
<sequence>MSNPIFPTIYIPHGGGPCFFMDWTRGPADTWDTMKGWLQNLHKILPRKPKAIIVISAHWEEDVIRINSQPHPPLYFDYYGFPPHTYELTYPAPGSPELAKQIQALLKNADIDCALDPDHGYDHGTFVPLKVMFPDADIPVVQVSLQHNLDPVYHIQVGAALQSLREQDIFILGSGMSFHNMDTLMQGQDIGNHAATFDHWLTNTCESKPDERNKRLGNWLNAPSARQAHPREEHLLPLMVVAGAGGNNQGKNIFQDNVMGVNVSAYQFD</sequence>
<evidence type="ECO:0000256" key="2">
    <source>
        <dbReference type="ARBA" id="ARBA00007581"/>
    </source>
</evidence>
<comment type="similarity">
    <text evidence="2">Belongs to the DODA-type extradiol aromatic ring-opening dioxygenase family.</text>
</comment>
<evidence type="ECO:0000256" key="5">
    <source>
        <dbReference type="ARBA" id="ARBA00023002"/>
    </source>
</evidence>
<evidence type="ECO:0000256" key="1">
    <source>
        <dbReference type="ARBA" id="ARBA00001947"/>
    </source>
</evidence>
<dbReference type="GO" id="GO:0008198">
    <property type="term" value="F:ferrous iron binding"/>
    <property type="evidence" value="ECO:0007669"/>
    <property type="project" value="InterPro"/>
</dbReference>
<evidence type="ECO:0000256" key="3">
    <source>
        <dbReference type="ARBA" id="ARBA00022723"/>
    </source>
</evidence>
<dbReference type="GO" id="GO:0016702">
    <property type="term" value="F:oxidoreductase activity, acting on single donors with incorporation of molecular oxygen, incorporation of two atoms of oxygen"/>
    <property type="evidence" value="ECO:0007669"/>
    <property type="project" value="UniProtKB-ARBA"/>
</dbReference>
<reference evidence="7 8" key="1">
    <citation type="submission" date="2013-05" db="EMBL/GenBank/DDBJ databases">
        <title>Between feast and famine: a lifestyle of most important marine PAH-degrading bacterium Cycloclasticus sp. 7ME.</title>
        <authorList>
            <person name="Yakimov M.M."/>
            <person name="Messina E."/>
            <person name="Genovese M."/>
            <person name="Denaro R."/>
            <person name="Crisafi F."/>
            <person name="Russo D."/>
            <person name="Cappello S."/>
            <person name="Santisi S."/>
            <person name="Smedile F."/>
            <person name="Golyshina O.V."/>
            <person name="Tran H."/>
            <person name="Pieper D.H."/>
            <person name="Golyshin P.N."/>
            <person name="Giuliano L."/>
        </authorList>
    </citation>
    <scope>NUCLEOTIDE SEQUENCE [LARGE SCALE GENOMIC DNA]</scope>
    <source>
        <strain evidence="7 8">78-ME</strain>
    </source>
</reference>
<keyword evidence="3" id="KW-0479">Metal-binding</keyword>
<dbReference type="PANTHER" id="PTHR30096">
    <property type="entry name" value="4,5-DOPA DIOXYGENASE EXTRADIOL-LIKE PROTEIN"/>
    <property type="match status" value="1"/>
</dbReference>
<dbReference type="Gene3D" id="3.40.830.10">
    <property type="entry name" value="LigB-like"/>
    <property type="match status" value="1"/>
</dbReference>
<evidence type="ECO:0000313" key="8">
    <source>
        <dbReference type="Proteomes" id="UP000015380"/>
    </source>
</evidence>
<dbReference type="Proteomes" id="UP000015380">
    <property type="component" value="Chromosome"/>
</dbReference>
<keyword evidence="8" id="KW-1185">Reference proteome</keyword>
<dbReference type="CDD" id="cd07363">
    <property type="entry name" value="45_DOPA_Dioxygenase"/>
    <property type="match status" value="1"/>
</dbReference>
<dbReference type="SUPFAM" id="SSF53213">
    <property type="entry name" value="LigB-like"/>
    <property type="match status" value="1"/>
</dbReference>
<proteinExistence type="inferred from homology"/>
<dbReference type="InterPro" id="IPR014436">
    <property type="entry name" value="Extradiol_dOase_DODA"/>
</dbReference>
<comment type="cofactor">
    <cofactor evidence="1">
        <name>Zn(2+)</name>
        <dbReference type="ChEBI" id="CHEBI:29105"/>
    </cofactor>
</comment>
<evidence type="ECO:0000256" key="4">
    <source>
        <dbReference type="ARBA" id="ARBA00022833"/>
    </source>
</evidence>
<evidence type="ECO:0000259" key="6">
    <source>
        <dbReference type="Pfam" id="PF02900"/>
    </source>
</evidence>
<dbReference type="PANTHER" id="PTHR30096:SF0">
    <property type="entry name" value="4,5-DOPA DIOXYGENASE EXTRADIOL-LIKE PROTEIN"/>
    <property type="match status" value="1"/>
</dbReference>